<dbReference type="RefSeq" id="WP_061606494.1">
    <property type="nucleotide sequence ID" value="NZ_JEMA01000278.1"/>
</dbReference>
<gene>
    <name evidence="3" type="ORF">BE15_37710</name>
</gene>
<feature type="compositionally biased region" description="Pro residues" evidence="1">
    <location>
        <begin position="123"/>
        <end position="136"/>
    </location>
</feature>
<evidence type="ECO:0000256" key="1">
    <source>
        <dbReference type="SAM" id="MobiDB-lite"/>
    </source>
</evidence>
<dbReference type="AlphaFoldDB" id="A0A150QW91"/>
<feature type="domain" description="DUF4398" evidence="2">
    <location>
        <begin position="28"/>
        <end position="104"/>
    </location>
</feature>
<dbReference type="Pfam" id="PF14346">
    <property type="entry name" value="DUF4398"/>
    <property type="match status" value="1"/>
</dbReference>
<sequence>MRCNQGTVVMLLLGGLLGCASTPLPPKELISARKSYERARASAAAELAPTDLHDAREALERAERAFADDDELTEARDLAYLADRRAQLAEALGRMAAAERQRGAALQAYGEVHLALRRRRAPPADPVKPAEPPAQPEVPAARARASGGERPVVIMKGR</sequence>
<name>A0A150QW91_SORCE</name>
<dbReference type="PROSITE" id="PS51257">
    <property type="entry name" value="PROKAR_LIPOPROTEIN"/>
    <property type="match status" value="1"/>
</dbReference>
<dbReference type="Gene3D" id="1.20.1270.390">
    <property type="match status" value="1"/>
</dbReference>
<dbReference type="EMBL" id="JEMA01000278">
    <property type="protein sequence ID" value="KYF72221.1"/>
    <property type="molecule type" value="Genomic_DNA"/>
</dbReference>
<accession>A0A150QW91</accession>
<dbReference type="Proteomes" id="UP000075260">
    <property type="component" value="Unassembled WGS sequence"/>
</dbReference>
<feature type="region of interest" description="Disordered" evidence="1">
    <location>
        <begin position="118"/>
        <end position="158"/>
    </location>
</feature>
<proteinExistence type="predicted"/>
<evidence type="ECO:0000259" key="2">
    <source>
        <dbReference type="Pfam" id="PF14346"/>
    </source>
</evidence>
<reference evidence="3 4" key="1">
    <citation type="submission" date="2014-02" db="EMBL/GenBank/DDBJ databases">
        <title>The small core and large imbalanced accessory genome model reveals a collaborative survival strategy of Sorangium cellulosum strains in nature.</title>
        <authorList>
            <person name="Han K."/>
            <person name="Peng R."/>
            <person name="Blom J."/>
            <person name="Li Y.-Z."/>
        </authorList>
    </citation>
    <scope>NUCLEOTIDE SEQUENCE [LARGE SCALE GENOMIC DNA]</scope>
    <source>
        <strain evidence="3 4">So0008-312</strain>
    </source>
</reference>
<organism evidence="3 4">
    <name type="scientific">Sorangium cellulosum</name>
    <name type="common">Polyangium cellulosum</name>
    <dbReference type="NCBI Taxonomy" id="56"/>
    <lineage>
        <taxon>Bacteria</taxon>
        <taxon>Pseudomonadati</taxon>
        <taxon>Myxococcota</taxon>
        <taxon>Polyangia</taxon>
        <taxon>Polyangiales</taxon>
        <taxon>Polyangiaceae</taxon>
        <taxon>Sorangium</taxon>
    </lineage>
</organism>
<evidence type="ECO:0000313" key="4">
    <source>
        <dbReference type="Proteomes" id="UP000075260"/>
    </source>
</evidence>
<evidence type="ECO:0000313" key="3">
    <source>
        <dbReference type="EMBL" id="KYF72221.1"/>
    </source>
</evidence>
<protein>
    <recommendedName>
        <fullName evidence="2">DUF4398 domain-containing protein</fullName>
    </recommendedName>
</protein>
<dbReference type="InterPro" id="IPR025511">
    <property type="entry name" value="DUF4398"/>
</dbReference>
<comment type="caution">
    <text evidence="3">The sequence shown here is derived from an EMBL/GenBank/DDBJ whole genome shotgun (WGS) entry which is preliminary data.</text>
</comment>